<feature type="domain" description="DinB-like" evidence="5">
    <location>
        <begin position="23"/>
        <end position="156"/>
    </location>
</feature>
<evidence type="ECO:0000256" key="3">
    <source>
        <dbReference type="ARBA" id="ARBA00037882"/>
    </source>
</evidence>
<dbReference type="InterPro" id="IPR042095">
    <property type="entry name" value="SUMF_sf"/>
</dbReference>
<dbReference type="Pfam" id="PF03781">
    <property type="entry name" value="FGE-sulfatase"/>
    <property type="match status" value="1"/>
</dbReference>
<dbReference type="OrthoDB" id="9768004at2"/>
<dbReference type="AlphaFoldDB" id="I7ZFY4"/>
<organism evidence="6 7">
    <name type="scientific">Hydrocarboniphaga effusa AP103</name>
    <dbReference type="NCBI Taxonomy" id="1172194"/>
    <lineage>
        <taxon>Bacteria</taxon>
        <taxon>Pseudomonadati</taxon>
        <taxon>Pseudomonadota</taxon>
        <taxon>Gammaproteobacteria</taxon>
        <taxon>Nevskiales</taxon>
        <taxon>Nevskiaceae</taxon>
        <taxon>Hydrocarboniphaga</taxon>
    </lineage>
</organism>
<keyword evidence="2" id="KW-0408">Iron</keyword>
<dbReference type="InterPro" id="IPR005532">
    <property type="entry name" value="SUMF_dom"/>
</dbReference>
<accession>I7ZFY4</accession>
<dbReference type="NCBIfam" id="TIGR03440">
    <property type="entry name" value="egtB_TIGR03440"/>
    <property type="match status" value="1"/>
</dbReference>
<dbReference type="InterPro" id="IPR017806">
    <property type="entry name" value="EgtB"/>
</dbReference>
<dbReference type="EMBL" id="AKGD01000001">
    <property type="protein sequence ID" value="EIT70612.1"/>
    <property type="molecule type" value="Genomic_DNA"/>
</dbReference>
<dbReference type="STRING" id="1172194.WQQ_07490"/>
<dbReference type="Gene3D" id="3.90.1580.10">
    <property type="entry name" value="paralog of FGE (formylglycine-generating enzyme)"/>
    <property type="match status" value="1"/>
</dbReference>
<comment type="caution">
    <text evidence="6">The sequence shown here is derived from an EMBL/GenBank/DDBJ whole genome shotgun (WGS) entry which is preliminary data.</text>
</comment>
<comment type="pathway">
    <text evidence="3">Amino-acid biosynthesis; ergothioneine biosynthesis.</text>
</comment>
<evidence type="ECO:0008006" key="8">
    <source>
        <dbReference type="Google" id="ProtNLM"/>
    </source>
</evidence>
<protein>
    <recommendedName>
        <fullName evidence="8">Ergothioneine biosynthesis protein EgtB</fullName>
    </recommendedName>
</protein>
<dbReference type="Proteomes" id="UP000003704">
    <property type="component" value="Unassembled WGS sequence"/>
</dbReference>
<evidence type="ECO:0000259" key="5">
    <source>
        <dbReference type="Pfam" id="PF12867"/>
    </source>
</evidence>
<dbReference type="SUPFAM" id="SSF56436">
    <property type="entry name" value="C-type lectin-like"/>
    <property type="match status" value="1"/>
</dbReference>
<dbReference type="InterPro" id="IPR016187">
    <property type="entry name" value="CTDL_fold"/>
</dbReference>
<reference evidence="6 7" key="1">
    <citation type="journal article" date="2012" name="J. Bacteriol.">
        <title>Genome Sequence of n-Alkane-Degrading Hydrocarboniphaga effusa Strain AP103T (ATCC BAA-332T).</title>
        <authorList>
            <person name="Chang H.K."/>
            <person name="Zylstra G.J."/>
            <person name="Chae J.C."/>
        </authorList>
    </citation>
    <scope>NUCLEOTIDE SEQUENCE [LARGE SCALE GENOMIC DNA]</scope>
    <source>
        <strain evidence="6 7">AP103</strain>
    </source>
</reference>
<name>I7ZFY4_9GAMM</name>
<evidence type="ECO:0000259" key="4">
    <source>
        <dbReference type="Pfam" id="PF03781"/>
    </source>
</evidence>
<dbReference type="InterPro" id="IPR024775">
    <property type="entry name" value="DinB-like"/>
</dbReference>
<dbReference type="Pfam" id="PF12867">
    <property type="entry name" value="DinB_2"/>
    <property type="match status" value="1"/>
</dbReference>
<sequence>MNGEQTRSATDDPAFAEGPWTVFSATRRASEVIAAPLSAEDAGAQSMPDASPVKWHLAHTSWFFEVFVLTPACPGYRVFDERFSQLFNSYYQTLGVPFERHARGLLTRPSLDQVLAYRRHVNEALEDALQNDRLSAALEKIVELGVHHEQQHQELMLTDIKHLFFQNPLKPAYRETDLCEITPQSTYWRDFAGGIHGMGHAHPGFCFDNETPAHSVLLRDFSLASRPVSNHEYRQFVDDGGYRDARLWLADGWSCIRQRGWDRPLYWSEDLATEFTLHGQQAIDPNRPVVHLSFFEADAYARWAGARLPTEFEWERAAQLSRDGAPQLAFSSRTELHPADLRPETFSAYDEVWTWTASPYLAYPGFAASADAVGEYNGKFMCNQWVLRGGSLATPAGHLRPSYRNFFPADARWQFSGLRLARS</sequence>
<evidence type="ECO:0000313" key="7">
    <source>
        <dbReference type="Proteomes" id="UP000003704"/>
    </source>
</evidence>
<dbReference type="PANTHER" id="PTHR23150">
    <property type="entry name" value="SULFATASE MODIFYING FACTOR 1, 2"/>
    <property type="match status" value="1"/>
</dbReference>
<evidence type="ECO:0000256" key="1">
    <source>
        <dbReference type="ARBA" id="ARBA00023002"/>
    </source>
</evidence>
<evidence type="ECO:0000256" key="2">
    <source>
        <dbReference type="ARBA" id="ARBA00023004"/>
    </source>
</evidence>
<proteinExistence type="predicted"/>
<gene>
    <name evidence="6" type="ORF">WQQ_07490</name>
</gene>
<evidence type="ECO:0000313" key="6">
    <source>
        <dbReference type="EMBL" id="EIT70612.1"/>
    </source>
</evidence>
<dbReference type="PATRIC" id="fig|1172194.4.peg.716"/>
<feature type="domain" description="Sulfatase-modifying factor enzyme-like" evidence="4">
    <location>
        <begin position="193"/>
        <end position="326"/>
    </location>
</feature>
<dbReference type="InterPro" id="IPR051043">
    <property type="entry name" value="Sulfatase_Mod_Factor_Kinase"/>
</dbReference>
<dbReference type="GO" id="GO:0052699">
    <property type="term" value="P:ergothioneine biosynthetic process"/>
    <property type="evidence" value="ECO:0007669"/>
    <property type="project" value="InterPro"/>
</dbReference>
<keyword evidence="7" id="KW-1185">Reference proteome</keyword>
<dbReference type="PANTHER" id="PTHR23150:SF36">
    <property type="entry name" value="HERCYNINE OXYGENASE"/>
    <property type="match status" value="1"/>
</dbReference>
<keyword evidence="1" id="KW-0560">Oxidoreductase</keyword>